<feature type="binding site" evidence="14">
    <location>
        <position position="79"/>
    </location>
    <ligand>
        <name>iminosuccinate</name>
        <dbReference type="ChEBI" id="CHEBI:77875"/>
    </ligand>
</feature>
<evidence type="ECO:0000256" key="11">
    <source>
        <dbReference type="ARBA" id="ARBA00023014"/>
    </source>
</evidence>
<accession>A0A6A7MUZ0</accession>
<dbReference type="FunFam" id="3.40.50.10800:FF:000003">
    <property type="entry name" value="Quinolinate synthase A"/>
    <property type="match status" value="1"/>
</dbReference>
<comment type="caution">
    <text evidence="15">The sequence shown here is derived from an EMBL/GenBank/DDBJ whole genome shotgun (WGS) entry which is preliminary data.</text>
</comment>
<evidence type="ECO:0000256" key="2">
    <source>
        <dbReference type="ARBA" id="ARBA00004496"/>
    </source>
</evidence>
<feature type="binding site" evidence="14">
    <location>
        <position position="58"/>
    </location>
    <ligand>
        <name>iminosuccinate</name>
        <dbReference type="ChEBI" id="CHEBI:77875"/>
    </ligand>
</feature>
<keyword evidence="7 14" id="KW-0662">Pyridine nucleotide biosynthesis</keyword>
<protein>
    <recommendedName>
        <fullName evidence="13 14">Quinolinate synthase</fullName>
        <ecNumber evidence="4 14">2.5.1.72</ecNumber>
    </recommendedName>
</protein>
<feature type="binding site" evidence="14">
    <location>
        <position position="254"/>
    </location>
    <ligand>
        <name>iminosuccinate</name>
        <dbReference type="ChEBI" id="CHEBI:77875"/>
    </ligand>
</feature>
<comment type="function">
    <text evidence="1 14">Catalyzes the condensation of iminoaspartate with dihydroxyacetone phosphate to form quinolinate.</text>
</comment>
<dbReference type="EMBL" id="WHUG01000001">
    <property type="protein sequence ID" value="MQA36946.1"/>
    <property type="molecule type" value="Genomic_DNA"/>
</dbReference>
<sequence length="381" mass="41300">MQTIEIKPVEYEHPQDGASCTAHAWARTPATPSPEQRVELKERIKRLLKEKQAVLVSHYYVDADLQDLAEETGGCVSDSLEMARFGRDHPAKTLVVAGVRFMGETAKILSPEKRILMPDLDATCSLDLGCPVDEFTAFCDAHPDRTVVVYANTSAAVKARADWMVTSSIGLDIVKHLHEQGKKILWAPDKHLGSYIQKQTGADMLLWQGSCLVHDEFKGIELDLLKAEYPNAKVLVHPESPANVVALADVVGSTTQIINAAVESDADTFIVATDNGILHKMRAAAPGKRFIEAPTAGNSASCKSCAHCPWMAMNGLQNLADVLENMDNNSANEIHVDPEIGRQAVTSINRMLDFAAAKKAKVQPGADLAKEAKLFSGIGPA</sequence>
<dbReference type="GO" id="GO:0008987">
    <property type="term" value="F:quinolinate synthetase A activity"/>
    <property type="evidence" value="ECO:0007669"/>
    <property type="project" value="UniProtKB-UniRule"/>
</dbReference>
<feature type="binding site" evidence="14">
    <location>
        <begin position="150"/>
        <end position="152"/>
    </location>
    <ligand>
        <name>iminosuccinate</name>
        <dbReference type="ChEBI" id="CHEBI:77875"/>
    </ligand>
</feature>
<dbReference type="RefSeq" id="WP_152836298.1">
    <property type="nucleotide sequence ID" value="NZ_WHUG01000001.1"/>
</dbReference>
<dbReference type="EC" id="2.5.1.72" evidence="4 14"/>
<dbReference type="GO" id="GO:0051539">
    <property type="term" value="F:4 iron, 4 sulfur cluster binding"/>
    <property type="evidence" value="ECO:0007669"/>
    <property type="project" value="UniProtKB-KW"/>
</dbReference>
<evidence type="ECO:0000313" key="16">
    <source>
        <dbReference type="Proteomes" id="UP000440498"/>
    </source>
</evidence>
<keyword evidence="6 14" id="KW-0963">Cytoplasm</keyword>
<dbReference type="PANTHER" id="PTHR30573">
    <property type="entry name" value="QUINOLINATE SYNTHETASE A"/>
    <property type="match status" value="1"/>
</dbReference>
<keyword evidence="11 14" id="KW-0411">Iron-sulfur</keyword>
<dbReference type="NCBIfam" id="NF006877">
    <property type="entry name" value="PRK09375.1-1"/>
    <property type="match status" value="1"/>
</dbReference>
<proteinExistence type="inferred from homology"/>
<name>A0A6A7MUZ0_9BURK</name>
<dbReference type="InterPro" id="IPR036094">
    <property type="entry name" value="NadA_sf"/>
</dbReference>
<comment type="catalytic activity">
    <reaction evidence="12">
        <text>iminosuccinate + dihydroxyacetone phosphate = quinolinate + phosphate + 2 H2O + H(+)</text>
        <dbReference type="Rhea" id="RHEA:25888"/>
        <dbReference type="ChEBI" id="CHEBI:15377"/>
        <dbReference type="ChEBI" id="CHEBI:15378"/>
        <dbReference type="ChEBI" id="CHEBI:29959"/>
        <dbReference type="ChEBI" id="CHEBI:43474"/>
        <dbReference type="ChEBI" id="CHEBI:57642"/>
        <dbReference type="ChEBI" id="CHEBI:77875"/>
        <dbReference type="EC" id="2.5.1.72"/>
    </reaction>
    <physiologicalReaction direction="left-to-right" evidence="12">
        <dbReference type="Rhea" id="RHEA:25889"/>
    </physiologicalReaction>
</comment>
<comment type="subcellular location">
    <subcellularLocation>
        <location evidence="2 14">Cytoplasm</location>
    </subcellularLocation>
</comment>
<dbReference type="NCBIfam" id="TIGR00550">
    <property type="entry name" value="nadA"/>
    <property type="match status" value="1"/>
</dbReference>
<dbReference type="HAMAP" id="MF_00567">
    <property type="entry name" value="NadA_type1"/>
    <property type="match status" value="1"/>
</dbReference>
<evidence type="ECO:0000256" key="4">
    <source>
        <dbReference type="ARBA" id="ARBA00012669"/>
    </source>
</evidence>
<dbReference type="GO" id="GO:0034628">
    <property type="term" value="P:'de novo' NAD+ biosynthetic process from L-aspartate"/>
    <property type="evidence" value="ECO:0007669"/>
    <property type="project" value="TreeGrafter"/>
</dbReference>
<dbReference type="Proteomes" id="UP000440498">
    <property type="component" value="Unassembled WGS sequence"/>
</dbReference>
<dbReference type="SUPFAM" id="SSF142754">
    <property type="entry name" value="NadA-like"/>
    <property type="match status" value="1"/>
</dbReference>
<dbReference type="NCBIfam" id="NF006878">
    <property type="entry name" value="PRK09375.1-2"/>
    <property type="match status" value="1"/>
</dbReference>
<evidence type="ECO:0000256" key="3">
    <source>
        <dbReference type="ARBA" id="ARBA00005065"/>
    </source>
</evidence>
<keyword evidence="8 14" id="KW-0808">Transferase</keyword>
<evidence type="ECO:0000256" key="7">
    <source>
        <dbReference type="ARBA" id="ARBA00022642"/>
    </source>
</evidence>
<dbReference type="InterPro" id="IPR003473">
    <property type="entry name" value="NadA"/>
</dbReference>
<comment type="cofactor">
    <cofactor evidence="14">
        <name>[4Fe-4S] cluster</name>
        <dbReference type="ChEBI" id="CHEBI:49883"/>
    </cofactor>
    <text evidence="14">Binds 1 [4Fe-4S] cluster per subunit.</text>
</comment>
<dbReference type="Gene3D" id="3.40.50.10800">
    <property type="entry name" value="NadA-like"/>
    <property type="match status" value="3"/>
</dbReference>
<organism evidence="15 16">
    <name type="scientific">Rugamonas aquatica</name>
    <dbReference type="NCBI Taxonomy" id="2743357"/>
    <lineage>
        <taxon>Bacteria</taxon>
        <taxon>Pseudomonadati</taxon>
        <taxon>Pseudomonadota</taxon>
        <taxon>Betaproteobacteria</taxon>
        <taxon>Burkholderiales</taxon>
        <taxon>Oxalobacteraceae</taxon>
        <taxon>Telluria group</taxon>
        <taxon>Rugamonas</taxon>
    </lineage>
</organism>
<evidence type="ECO:0000256" key="10">
    <source>
        <dbReference type="ARBA" id="ARBA00023004"/>
    </source>
</evidence>
<keyword evidence="9 14" id="KW-0479">Metal-binding</keyword>
<reference evidence="15 16" key="1">
    <citation type="submission" date="2019-10" db="EMBL/GenBank/DDBJ databases">
        <title>Two novel species isolated from a subtropical stream in China.</title>
        <authorList>
            <person name="Lu H."/>
        </authorList>
    </citation>
    <scope>NUCLEOTIDE SEQUENCE [LARGE SCALE GENOMIC DNA]</scope>
    <source>
        <strain evidence="15 16">FT29W</strain>
    </source>
</reference>
<keyword evidence="5 14" id="KW-0004">4Fe-4S</keyword>
<dbReference type="UniPathway" id="UPA00253">
    <property type="reaction ID" value="UER00327"/>
</dbReference>
<gene>
    <name evidence="14 15" type="primary">nadA</name>
    <name evidence="15" type="ORF">GEV02_02180</name>
</gene>
<evidence type="ECO:0000256" key="14">
    <source>
        <dbReference type="HAMAP-Rule" id="MF_00567"/>
    </source>
</evidence>
<feature type="binding site" evidence="14">
    <location>
        <begin position="237"/>
        <end position="239"/>
    </location>
    <ligand>
        <name>iminosuccinate</name>
        <dbReference type="ChEBI" id="CHEBI:77875"/>
    </ligand>
</feature>
<dbReference type="InterPro" id="IPR023513">
    <property type="entry name" value="Quinolinate_synth_A_type1"/>
</dbReference>
<evidence type="ECO:0000256" key="6">
    <source>
        <dbReference type="ARBA" id="ARBA00022490"/>
    </source>
</evidence>
<dbReference type="GO" id="GO:0046872">
    <property type="term" value="F:metal ion binding"/>
    <property type="evidence" value="ECO:0007669"/>
    <property type="project" value="UniProtKB-KW"/>
</dbReference>
<dbReference type="PANTHER" id="PTHR30573:SF0">
    <property type="entry name" value="QUINOLINATE SYNTHASE, CHLOROPLASTIC"/>
    <property type="match status" value="1"/>
</dbReference>
<dbReference type="AlphaFoldDB" id="A0A6A7MUZ0"/>
<evidence type="ECO:0000256" key="9">
    <source>
        <dbReference type="ARBA" id="ARBA00022723"/>
    </source>
</evidence>
<keyword evidence="16" id="KW-1185">Reference proteome</keyword>
<evidence type="ECO:0000256" key="8">
    <source>
        <dbReference type="ARBA" id="ARBA00022679"/>
    </source>
</evidence>
<keyword evidence="10 14" id="KW-0408">Iron</keyword>
<evidence type="ECO:0000313" key="15">
    <source>
        <dbReference type="EMBL" id="MQA36946.1"/>
    </source>
</evidence>
<feature type="binding site" evidence="14">
    <location>
        <position position="308"/>
    </location>
    <ligand>
        <name>[4Fe-4S] cluster</name>
        <dbReference type="ChEBI" id="CHEBI:49883"/>
    </ligand>
</feature>
<evidence type="ECO:0000256" key="13">
    <source>
        <dbReference type="ARBA" id="ARBA00073059"/>
    </source>
</evidence>
<dbReference type="FunFam" id="3.40.50.10800:FF:000001">
    <property type="entry name" value="Quinolinate synthase A"/>
    <property type="match status" value="1"/>
</dbReference>
<evidence type="ECO:0000256" key="12">
    <source>
        <dbReference type="ARBA" id="ARBA00050125"/>
    </source>
</evidence>
<comment type="similarity">
    <text evidence="14">Belongs to the quinolinate synthase family. Type 1 subfamily.</text>
</comment>
<dbReference type="GO" id="GO:0005829">
    <property type="term" value="C:cytosol"/>
    <property type="evidence" value="ECO:0007669"/>
    <property type="project" value="TreeGrafter"/>
</dbReference>
<evidence type="ECO:0000256" key="5">
    <source>
        <dbReference type="ARBA" id="ARBA00022485"/>
    </source>
</evidence>
<feature type="binding site" evidence="14">
    <location>
        <position position="124"/>
    </location>
    <ligand>
        <name>[4Fe-4S] cluster</name>
        <dbReference type="ChEBI" id="CHEBI:49883"/>
    </ligand>
</feature>
<evidence type="ECO:0000256" key="1">
    <source>
        <dbReference type="ARBA" id="ARBA00003791"/>
    </source>
</evidence>
<dbReference type="Pfam" id="PF02445">
    <property type="entry name" value="NadA"/>
    <property type="match status" value="1"/>
</dbReference>
<comment type="pathway">
    <text evidence="3 14">Cofactor biosynthesis; NAD(+) biosynthesis; quinolinate from iminoaspartate: step 1/1.</text>
</comment>
<feature type="binding site" evidence="14">
    <location>
        <position position="211"/>
    </location>
    <ligand>
        <name>[4Fe-4S] cluster</name>
        <dbReference type="ChEBI" id="CHEBI:49883"/>
    </ligand>
</feature>
<feature type="binding site" evidence="14">
    <location>
        <position position="167"/>
    </location>
    <ligand>
        <name>iminosuccinate</name>
        <dbReference type="ChEBI" id="CHEBI:77875"/>
    </ligand>
</feature>